<organism evidence="4 5">
    <name type="scientific">Podospora appendiculata</name>
    <dbReference type="NCBI Taxonomy" id="314037"/>
    <lineage>
        <taxon>Eukaryota</taxon>
        <taxon>Fungi</taxon>
        <taxon>Dikarya</taxon>
        <taxon>Ascomycota</taxon>
        <taxon>Pezizomycotina</taxon>
        <taxon>Sordariomycetes</taxon>
        <taxon>Sordariomycetidae</taxon>
        <taxon>Sordariales</taxon>
        <taxon>Podosporaceae</taxon>
        <taxon>Podospora</taxon>
    </lineage>
</organism>
<name>A0AAE1CCT5_9PEZI</name>
<proteinExistence type="predicted"/>
<feature type="repeat" description="ANK" evidence="3">
    <location>
        <begin position="81"/>
        <end position="113"/>
    </location>
</feature>
<dbReference type="Gene3D" id="1.25.40.20">
    <property type="entry name" value="Ankyrin repeat-containing domain"/>
    <property type="match status" value="1"/>
</dbReference>
<protein>
    <submittedName>
        <fullName evidence="4">Ankyrin repeat-containing domain protein</fullName>
    </submittedName>
</protein>
<reference evidence="4" key="2">
    <citation type="submission" date="2023-06" db="EMBL/GenBank/DDBJ databases">
        <authorList>
            <consortium name="Lawrence Berkeley National Laboratory"/>
            <person name="Haridas S."/>
            <person name="Hensen N."/>
            <person name="Bonometti L."/>
            <person name="Westerberg I."/>
            <person name="Brannstrom I.O."/>
            <person name="Guillou S."/>
            <person name="Cros-Aarteil S."/>
            <person name="Calhoun S."/>
            <person name="Kuo A."/>
            <person name="Mondo S."/>
            <person name="Pangilinan J."/>
            <person name="Riley R."/>
            <person name="Labutti K."/>
            <person name="Andreopoulos B."/>
            <person name="Lipzen A."/>
            <person name="Chen C."/>
            <person name="Yanf M."/>
            <person name="Daum C."/>
            <person name="Ng V."/>
            <person name="Clum A."/>
            <person name="Steindorff A."/>
            <person name="Ohm R."/>
            <person name="Martin F."/>
            <person name="Silar P."/>
            <person name="Natvig D."/>
            <person name="Lalanne C."/>
            <person name="Gautier V."/>
            <person name="Ament-Velasquez S.L."/>
            <person name="Kruys A."/>
            <person name="Hutchinson M.I."/>
            <person name="Powell A.J."/>
            <person name="Barry K."/>
            <person name="Miller A.N."/>
            <person name="Grigoriev I.V."/>
            <person name="Debuchy R."/>
            <person name="Gladieux P."/>
            <person name="Thoren M.H."/>
            <person name="Johannesson H."/>
        </authorList>
    </citation>
    <scope>NUCLEOTIDE SEQUENCE</scope>
    <source>
        <strain evidence="4">CBS 314.62</strain>
    </source>
</reference>
<dbReference type="AlphaFoldDB" id="A0AAE1CCT5"/>
<dbReference type="InterPro" id="IPR036770">
    <property type="entry name" value="Ankyrin_rpt-contain_sf"/>
</dbReference>
<dbReference type="PROSITE" id="PS50088">
    <property type="entry name" value="ANK_REPEAT"/>
    <property type="match status" value="4"/>
</dbReference>
<dbReference type="Proteomes" id="UP001270362">
    <property type="component" value="Unassembled WGS sequence"/>
</dbReference>
<dbReference type="PRINTS" id="PR01415">
    <property type="entry name" value="ANKYRIN"/>
</dbReference>
<feature type="repeat" description="ANK" evidence="3">
    <location>
        <begin position="116"/>
        <end position="148"/>
    </location>
</feature>
<reference evidence="4" key="1">
    <citation type="journal article" date="2023" name="Mol. Phylogenet. Evol.">
        <title>Genome-scale phylogeny and comparative genomics of the fungal order Sordariales.</title>
        <authorList>
            <person name="Hensen N."/>
            <person name="Bonometti L."/>
            <person name="Westerberg I."/>
            <person name="Brannstrom I.O."/>
            <person name="Guillou S."/>
            <person name="Cros-Aarteil S."/>
            <person name="Calhoun S."/>
            <person name="Haridas S."/>
            <person name="Kuo A."/>
            <person name="Mondo S."/>
            <person name="Pangilinan J."/>
            <person name="Riley R."/>
            <person name="LaButti K."/>
            <person name="Andreopoulos B."/>
            <person name="Lipzen A."/>
            <person name="Chen C."/>
            <person name="Yan M."/>
            <person name="Daum C."/>
            <person name="Ng V."/>
            <person name="Clum A."/>
            <person name="Steindorff A."/>
            <person name="Ohm R.A."/>
            <person name="Martin F."/>
            <person name="Silar P."/>
            <person name="Natvig D.O."/>
            <person name="Lalanne C."/>
            <person name="Gautier V."/>
            <person name="Ament-Velasquez S.L."/>
            <person name="Kruys A."/>
            <person name="Hutchinson M.I."/>
            <person name="Powell A.J."/>
            <person name="Barry K."/>
            <person name="Miller A.N."/>
            <person name="Grigoriev I.V."/>
            <person name="Debuchy R."/>
            <person name="Gladieux P."/>
            <person name="Hiltunen Thoren M."/>
            <person name="Johannesson H."/>
        </authorList>
    </citation>
    <scope>NUCLEOTIDE SEQUENCE</scope>
    <source>
        <strain evidence="4">CBS 314.62</strain>
    </source>
</reference>
<dbReference type="EMBL" id="JAULSO010000002">
    <property type="protein sequence ID" value="KAK3688998.1"/>
    <property type="molecule type" value="Genomic_DNA"/>
</dbReference>
<accession>A0AAE1CCT5</accession>
<keyword evidence="2 3" id="KW-0040">ANK repeat</keyword>
<feature type="repeat" description="ANK" evidence="3">
    <location>
        <begin position="35"/>
        <end position="67"/>
    </location>
</feature>
<keyword evidence="5" id="KW-1185">Reference proteome</keyword>
<dbReference type="Pfam" id="PF12796">
    <property type="entry name" value="Ank_2"/>
    <property type="match status" value="1"/>
</dbReference>
<gene>
    <name evidence="4" type="ORF">B0T22DRAFT_375328</name>
</gene>
<comment type="caution">
    <text evidence="4">The sequence shown here is derived from an EMBL/GenBank/DDBJ whole genome shotgun (WGS) entry which is preliminary data.</text>
</comment>
<evidence type="ECO:0000313" key="4">
    <source>
        <dbReference type="EMBL" id="KAK3688998.1"/>
    </source>
</evidence>
<dbReference type="PANTHER" id="PTHR24198:SF165">
    <property type="entry name" value="ANKYRIN REPEAT-CONTAINING PROTEIN-RELATED"/>
    <property type="match status" value="1"/>
</dbReference>
<dbReference type="PROSITE" id="PS50297">
    <property type="entry name" value="ANK_REP_REGION"/>
    <property type="match status" value="4"/>
</dbReference>
<evidence type="ECO:0000313" key="5">
    <source>
        <dbReference type="Proteomes" id="UP001270362"/>
    </source>
</evidence>
<dbReference type="SMART" id="SM00248">
    <property type="entry name" value="ANK"/>
    <property type="match status" value="4"/>
</dbReference>
<dbReference type="PANTHER" id="PTHR24198">
    <property type="entry name" value="ANKYRIN REPEAT AND PROTEIN KINASE DOMAIN-CONTAINING PROTEIN"/>
    <property type="match status" value="1"/>
</dbReference>
<evidence type="ECO:0000256" key="3">
    <source>
        <dbReference type="PROSITE-ProRule" id="PRU00023"/>
    </source>
</evidence>
<dbReference type="Pfam" id="PF13606">
    <property type="entry name" value="Ank_3"/>
    <property type="match status" value="1"/>
</dbReference>
<evidence type="ECO:0000256" key="2">
    <source>
        <dbReference type="ARBA" id="ARBA00023043"/>
    </source>
</evidence>
<sequence length="199" mass="21181">MTWALIAANNHTTAASLLYPRGFNIPQFKTTPHDPDQSPLNYAVSNRNPEMVKILLEAGSLVDQCTPLACGMHNRTSSCHPPRTPLQLAAEEGYLDMIDIVLKARANVNAPVGEVEGATALQIAAIKGFIGIAKLLLDLGADPNAPRAHEFGRTALEGAAEYGRIDMIELLLRSGVEILSAGTGDSICARLSLLRDGGI</sequence>
<dbReference type="Pfam" id="PF00023">
    <property type="entry name" value="Ank"/>
    <property type="match status" value="1"/>
</dbReference>
<dbReference type="InterPro" id="IPR002110">
    <property type="entry name" value="Ankyrin_rpt"/>
</dbReference>
<evidence type="ECO:0000256" key="1">
    <source>
        <dbReference type="ARBA" id="ARBA00022737"/>
    </source>
</evidence>
<dbReference type="SUPFAM" id="SSF48403">
    <property type="entry name" value="Ankyrin repeat"/>
    <property type="match status" value="1"/>
</dbReference>
<keyword evidence="1" id="KW-0677">Repeat</keyword>
<feature type="repeat" description="ANK" evidence="3">
    <location>
        <begin position="151"/>
        <end position="183"/>
    </location>
</feature>